<accession>A0A023EYH1</accession>
<dbReference type="EMBL" id="GBBI01004519">
    <property type="protein sequence ID" value="JAC14193.1"/>
    <property type="molecule type" value="mRNA"/>
</dbReference>
<comment type="subcellular location">
    <subcellularLocation>
        <location evidence="2">Mitochondrion</location>
    </subcellularLocation>
    <subcellularLocation>
        <location evidence="1">Nucleus</location>
    </subcellularLocation>
</comment>
<dbReference type="PANTHER" id="PTHR13453">
    <property type="entry name" value="KAT8 REGULATORY NSL COMPLEX SUBUNIT 2"/>
    <property type="match status" value="1"/>
</dbReference>
<dbReference type="GO" id="GO:0005634">
    <property type="term" value="C:nucleus"/>
    <property type="evidence" value="ECO:0007669"/>
    <property type="project" value="UniProtKB-SubCell"/>
</dbReference>
<keyword evidence="7" id="KW-0156">Chromatin regulator</keyword>
<evidence type="ECO:0000256" key="12">
    <source>
        <dbReference type="ARBA" id="ARBA00093359"/>
    </source>
</evidence>
<feature type="domain" description="KANL2-like probable zinc-finger" evidence="15">
    <location>
        <begin position="29"/>
        <end position="92"/>
    </location>
</feature>
<keyword evidence="6" id="KW-0832">Ubl conjugation</keyword>
<dbReference type="GO" id="GO:0044545">
    <property type="term" value="C:NSL complex"/>
    <property type="evidence" value="ECO:0007669"/>
    <property type="project" value="TreeGrafter"/>
</dbReference>
<dbReference type="Pfam" id="PF13891">
    <property type="entry name" value="zf-C3HC3H_KANSL2"/>
    <property type="match status" value="2"/>
</dbReference>
<keyword evidence="8" id="KW-0496">Mitochondrion</keyword>
<evidence type="ECO:0000256" key="9">
    <source>
        <dbReference type="ARBA" id="ARBA00023242"/>
    </source>
</evidence>
<proteinExistence type="evidence at transcript level"/>
<comment type="subunit">
    <text evidence="13">Component of the NSL complex at least composed of KAT8/MOF, KANSL1, KANSL2, KANSL3, MCRS1, PHF20, OGT1/OGT, WDR5 and HCFC1.</text>
</comment>
<evidence type="ECO:0000256" key="4">
    <source>
        <dbReference type="ARBA" id="ARBA00022499"/>
    </source>
</evidence>
<dbReference type="InterPro" id="IPR026316">
    <property type="entry name" value="NSL2"/>
</dbReference>
<evidence type="ECO:0000256" key="8">
    <source>
        <dbReference type="ARBA" id="ARBA00023128"/>
    </source>
</evidence>
<feature type="domain" description="KANL2-like probable zinc-finger" evidence="15">
    <location>
        <begin position="330"/>
        <end position="385"/>
    </location>
</feature>
<evidence type="ECO:0000256" key="14">
    <source>
        <dbReference type="SAM" id="MobiDB-lite"/>
    </source>
</evidence>
<evidence type="ECO:0000256" key="11">
    <source>
        <dbReference type="ARBA" id="ARBA00033378"/>
    </source>
</evidence>
<evidence type="ECO:0000256" key="2">
    <source>
        <dbReference type="ARBA" id="ARBA00004173"/>
    </source>
</evidence>
<dbReference type="InterPro" id="IPR025927">
    <property type="entry name" value="Znf_KANL2-like"/>
</dbReference>
<name>A0A023EYH1_TRIIF</name>
<evidence type="ECO:0000256" key="7">
    <source>
        <dbReference type="ARBA" id="ARBA00022853"/>
    </source>
</evidence>
<evidence type="ECO:0000313" key="16">
    <source>
        <dbReference type="EMBL" id="JAC14193.1"/>
    </source>
</evidence>
<comment type="function">
    <text evidence="12">Non-catalytic component of the NSL histone acetyltransferase complex, a multiprotein complex that mediates histone H4 acetylation at 'Lys-5'- and 'Lys-8' (H4K5ac and H4K8ac) at transcription start sites and promotes transcription initiation. Required for NSL complex stability and for transcription of intraciliary transport genes in both ciliated and non-ciliated cells by regulating histone H4 acetylation at 'Lys-5'- and 'Lys-12' (H4K5ac and H4K12ac). This is necessary for cilium assembly in ciliated cells and for organization of the microtubule cytoskeleton in non-ciliated cells. Required within the NSL complex to maintain nuclear architecture stability by promoting KAT8-mediated acetylation of lamin LMNA.</text>
</comment>
<reference evidence="16" key="1">
    <citation type="journal article" date="2014" name="PLoS Negl. Trop. Dis.">
        <title>An updated insight into the Sialotranscriptome of Triatoma infestans: developmental stage and geographic variations.</title>
        <authorList>
            <person name="Schwarz A."/>
            <person name="Medrano-Mercado N."/>
            <person name="Schaub G.A."/>
            <person name="Struchiner C.J."/>
            <person name="Bargues M.D."/>
            <person name="Levy M.Z."/>
            <person name="Ribeiro J.M."/>
        </authorList>
    </citation>
    <scope>NUCLEOTIDE SEQUENCE</scope>
    <source>
        <strain evidence="16">Chile</strain>
        <tissue evidence="16">Salivary glands</tissue>
    </source>
</reference>
<dbReference type="AlphaFoldDB" id="A0A023EYH1"/>
<dbReference type="GO" id="GO:0005739">
    <property type="term" value="C:mitochondrion"/>
    <property type="evidence" value="ECO:0007669"/>
    <property type="project" value="UniProtKB-SubCell"/>
</dbReference>
<evidence type="ECO:0000256" key="5">
    <source>
        <dbReference type="ARBA" id="ARBA00022553"/>
    </source>
</evidence>
<evidence type="ECO:0000256" key="13">
    <source>
        <dbReference type="ARBA" id="ARBA00093543"/>
    </source>
</evidence>
<dbReference type="GO" id="GO:0006325">
    <property type="term" value="P:chromatin organization"/>
    <property type="evidence" value="ECO:0007669"/>
    <property type="project" value="UniProtKB-KW"/>
</dbReference>
<keyword evidence="5" id="KW-0597">Phosphoprotein</keyword>
<evidence type="ECO:0000256" key="1">
    <source>
        <dbReference type="ARBA" id="ARBA00004123"/>
    </source>
</evidence>
<evidence type="ECO:0000256" key="10">
    <source>
        <dbReference type="ARBA" id="ARBA00032947"/>
    </source>
</evidence>
<organism evidence="16">
    <name type="scientific">Triatoma infestans</name>
    <name type="common">Assassin bug</name>
    <dbReference type="NCBI Taxonomy" id="30076"/>
    <lineage>
        <taxon>Eukaryota</taxon>
        <taxon>Metazoa</taxon>
        <taxon>Ecdysozoa</taxon>
        <taxon>Arthropoda</taxon>
        <taxon>Hexapoda</taxon>
        <taxon>Insecta</taxon>
        <taxon>Pterygota</taxon>
        <taxon>Neoptera</taxon>
        <taxon>Paraneoptera</taxon>
        <taxon>Hemiptera</taxon>
        <taxon>Heteroptera</taxon>
        <taxon>Panheteroptera</taxon>
        <taxon>Cimicomorpha</taxon>
        <taxon>Reduviidae</taxon>
        <taxon>Triatominae</taxon>
        <taxon>Triatoma</taxon>
    </lineage>
</organism>
<keyword evidence="4" id="KW-1017">Isopeptide bond</keyword>
<feature type="region of interest" description="Disordered" evidence="14">
    <location>
        <begin position="412"/>
        <end position="442"/>
    </location>
</feature>
<evidence type="ECO:0000259" key="15">
    <source>
        <dbReference type="Pfam" id="PF13891"/>
    </source>
</evidence>
<protein>
    <recommendedName>
        <fullName evidence="3">KAT8 regulatory NSL complex subunit 2</fullName>
    </recommendedName>
    <alternativeName>
        <fullName evidence="11">NSL complex protein NSL2</fullName>
    </alternativeName>
    <alternativeName>
        <fullName evidence="10">Non-specific lethal 2 homolog</fullName>
    </alternativeName>
</protein>
<keyword evidence="9" id="KW-0539">Nucleus</keyword>
<dbReference type="PANTHER" id="PTHR13453:SF1">
    <property type="entry name" value="KAT8 REGULATORY NSL COMPLEX SUBUNIT 2"/>
    <property type="match status" value="1"/>
</dbReference>
<evidence type="ECO:0000256" key="6">
    <source>
        <dbReference type="ARBA" id="ARBA00022843"/>
    </source>
</evidence>
<evidence type="ECO:0000256" key="3">
    <source>
        <dbReference type="ARBA" id="ARBA00015508"/>
    </source>
</evidence>
<sequence>MIRQQKSQQINTTASTKKLNSSKQPIETCAYQPRICTQPVLEQYDYCIKHILEDKNAPFKPCGYAYPINNKRCLLPAQRGDKKDIGYCPLHMWKTQMKRQRSMSKYVPPPTPEALLAGLSHYVRPVRSSTAKLESDELNNTSRTKPINPFVEADIAKVALNRTHVLECASESDSDVETATLDNIWKGANEDSSDAESIDSQLEDPLRHADYYTAEEVVHIARNKLMKLQLLYQKQFERLTHILKEKRRRYLIALKKERETLSSISDQARTSAKEQKLYEKLKALNRYHKRSNAETIAYLACLEKKNKEKGRSDHKSQLHPSNKCNFTEGGVRCSRVILPLTKYCFKHILEDPNQTLFKACGCEKADTKCHEPISGLCTGETCILHVQLPSLPHLNFPESGMKVEAEVANKNMDESELDASATESAFSTDNRDSPDDLVNTNEDVNRKNNELFGMKLTYSEDASEGVSQLTKDGMDSLEENTGNINERETVDIISNGDTMKVQTNVQH</sequence>